<proteinExistence type="predicted"/>
<gene>
    <name evidence="1" type="ORF">V6N12_038709</name>
</gene>
<protein>
    <submittedName>
        <fullName evidence="1">Uncharacterized protein</fullName>
    </submittedName>
</protein>
<evidence type="ECO:0000313" key="1">
    <source>
        <dbReference type="EMBL" id="KAK8516468.1"/>
    </source>
</evidence>
<accession>A0ABR2CAL5</accession>
<organism evidence="1 2">
    <name type="scientific">Hibiscus sabdariffa</name>
    <name type="common">roselle</name>
    <dbReference type="NCBI Taxonomy" id="183260"/>
    <lineage>
        <taxon>Eukaryota</taxon>
        <taxon>Viridiplantae</taxon>
        <taxon>Streptophyta</taxon>
        <taxon>Embryophyta</taxon>
        <taxon>Tracheophyta</taxon>
        <taxon>Spermatophyta</taxon>
        <taxon>Magnoliopsida</taxon>
        <taxon>eudicotyledons</taxon>
        <taxon>Gunneridae</taxon>
        <taxon>Pentapetalae</taxon>
        <taxon>rosids</taxon>
        <taxon>malvids</taxon>
        <taxon>Malvales</taxon>
        <taxon>Malvaceae</taxon>
        <taxon>Malvoideae</taxon>
        <taxon>Hibiscus</taxon>
    </lineage>
</organism>
<comment type="caution">
    <text evidence="1">The sequence shown here is derived from an EMBL/GenBank/DDBJ whole genome shotgun (WGS) entry which is preliminary data.</text>
</comment>
<sequence>MFPHVPLQPGSLGSLCHWVHLIINSKMVLYLHSSYVCDTLLPIRSSPLHPLLAAPGSNLLPLQTPSPSPASLS</sequence>
<dbReference type="Proteomes" id="UP001472677">
    <property type="component" value="Unassembled WGS sequence"/>
</dbReference>
<evidence type="ECO:0000313" key="2">
    <source>
        <dbReference type="Proteomes" id="UP001472677"/>
    </source>
</evidence>
<reference evidence="1 2" key="1">
    <citation type="journal article" date="2024" name="G3 (Bethesda)">
        <title>Genome assembly of Hibiscus sabdariffa L. provides insights into metabolisms of medicinal natural products.</title>
        <authorList>
            <person name="Kim T."/>
        </authorList>
    </citation>
    <scope>NUCLEOTIDE SEQUENCE [LARGE SCALE GENOMIC DNA]</scope>
    <source>
        <strain evidence="1">TK-2024</strain>
        <tissue evidence="1">Old leaves</tissue>
    </source>
</reference>
<keyword evidence="2" id="KW-1185">Reference proteome</keyword>
<name>A0ABR2CAL5_9ROSI</name>
<dbReference type="EMBL" id="JBBPBM010000058">
    <property type="protein sequence ID" value="KAK8516468.1"/>
    <property type="molecule type" value="Genomic_DNA"/>
</dbReference>